<gene>
    <name evidence="1" type="ORF">CSA09_01645</name>
</gene>
<protein>
    <submittedName>
        <fullName evidence="1">Uncharacterized protein</fullName>
    </submittedName>
</protein>
<proteinExistence type="predicted"/>
<accession>A0A2G6PGD4</accession>
<dbReference type="Proteomes" id="UP000229278">
    <property type="component" value="Unassembled WGS sequence"/>
</dbReference>
<name>A0A2G6PGD4_9GAMM</name>
<reference evidence="1 2" key="1">
    <citation type="submission" date="2017-10" db="EMBL/GenBank/DDBJ databases">
        <title>Novel microbial diversity and functional potential in the marine mammal oral microbiome.</title>
        <authorList>
            <person name="Dudek N.K."/>
            <person name="Sun C.L."/>
            <person name="Burstein D."/>
            <person name="Kantor R.S."/>
            <person name="Aliaga Goltsman D.S."/>
            <person name="Bik E.M."/>
            <person name="Thomas B.C."/>
            <person name="Banfield J.F."/>
            <person name="Relman D.A."/>
        </authorList>
    </citation>
    <scope>NUCLEOTIDE SEQUENCE [LARGE SCALE GENOMIC DNA]</scope>
    <source>
        <strain evidence="1">DOLJORAL78_50_517</strain>
    </source>
</reference>
<dbReference type="AlphaFoldDB" id="A0A2G6PGD4"/>
<evidence type="ECO:0000313" key="2">
    <source>
        <dbReference type="Proteomes" id="UP000229278"/>
    </source>
</evidence>
<comment type="caution">
    <text evidence="1">The sequence shown here is derived from an EMBL/GenBank/DDBJ whole genome shotgun (WGS) entry which is preliminary data.</text>
</comment>
<dbReference type="EMBL" id="PDTV01000004">
    <property type="protein sequence ID" value="PIE83572.1"/>
    <property type="molecule type" value="Genomic_DNA"/>
</dbReference>
<evidence type="ECO:0000313" key="1">
    <source>
        <dbReference type="EMBL" id="PIE83572.1"/>
    </source>
</evidence>
<sequence length="66" mass="7197">MGGLWIPKATKARLEMLARDAELSLSEVTAIAINRLEPESLDEAGHLLSSPVNVKRKSSVPKWGDI</sequence>
<organism evidence="1 2">
    <name type="scientific">Candidatus Contendibacter odensensis</name>
    <dbReference type="NCBI Taxonomy" id="1400860"/>
    <lineage>
        <taxon>Bacteria</taxon>
        <taxon>Pseudomonadati</taxon>
        <taxon>Pseudomonadota</taxon>
        <taxon>Gammaproteobacteria</taxon>
        <taxon>Candidatus Competibacteraceae</taxon>
        <taxon>Candidatus Contendibacter</taxon>
    </lineage>
</organism>